<gene>
    <name evidence="1" type="ORF">N801_06445</name>
</gene>
<comment type="caution">
    <text evidence="1">The sequence shown here is derived from an EMBL/GenBank/DDBJ whole genome shotgun (WGS) entry which is preliminary data.</text>
</comment>
<dbReference type="AlphaFoldDB" id="A0A0A0K022"/>
<organism evidence="1 2">
    <name type="scientific">Knoellia aerolata DSM 18566</name>
    <dbReference type="NCBI Taxonomy" id="1385519"/>
    <lineage>
        <taxon>Bacteria</taxon>
        <taxon>Bacillati</taxon>
        <taxon>Actinomycetota</taxon>
        <taxon>Actinomycetes</taxon>
        <taxon>Micrococcales</taxon>
        <taxon>Intrasporangiaceae</taxon>
        <taxon>Knoellia</taxon>
    </lineage>
</organism>
<proteinExistence type="predicted"/>
<sequence>MGYQGAPMEESCEVGNDRLEDRRLRHVGVRDPVDVRRPNRSLRIETADPLVFELSVAVEQDDADLDDAITSRRQPRGLNVNHGVAGPWP</sequence>
<evidence type="ECO:0000313" key="2">
    <source>
        <dbReference type="Proteomes" id="UP000030013"/>
    </source>
</evidence>
<evidence type="ECO:0000313" key="1">
    <source>
        <dbReference type="EMBL" id="KGN41682.1"/>
    </source>
</evidence>
<dbReference type="Proteomes" id="UP000030013">
    <property type="component" value="Unassembled WGS sequence"/>
</dbReference>
<dbReference type="EMBL" id="AVPL01000014">
    <property type="protein sequence ID" value="KGN41682.1"/>
    <property type="molecule type" value="Genomic_DNA"/>
</dbReference>
<accession>A0A0A0K022</accession>
<name>A0A0A0K022_9MICO</name>
<reference evidence="1 2" key="1">
    <citation type="submission" date="2013-08" db="EMBL/GenBank/DDBJ databases">
        <title>The genome sequence of Knoellia aerolata.</title>
        <authorList>
            <person name="Zhu W."/>
            <person name="Wang G."/>
        </authorList>
    </citation>
    <scope>NUCLEOTIDE SEQUENCE [LARGE SCALE GENOMIC DNA]</scope>
    <source>
        <strain evidence="1 2">DSM 18566</strain>
    </source>
</reference>
<protein>
    <submittedName>
        <fullName evidence="1">Uncharacterized protein</fullName>
    </submittedName>
</protein>
<keyword evidence="2" id="KW-1185">Reference proteome</keyword>